<keyword evidence="2" id="KW-0472">Membrane</keyword>
<reference evidence="3" key="1">
    <citation type="journal article" date="2023" name="Mol. Phylogenet. Evol.">
        <title>Genome-scale phylogeny and comparative genomics of the fungal order Sordariales.</title>
        <authorList>
            <person name="Hensen N."/>
            <person name="Bonometti L."/>
            <person name="Westerberg I."/>
            <person name="Brannstrom I.O."/>
            <person name="Guillou S."/>
            <person name="Cros-Aarteil S."/>
            <person name="Calhoun S."/>
            <person name="Haridas S."/>
            <person name="Kuo A."/>
            <person name="Mondo S."/>
            <person name="Pangilinan J."/>
            <person name="Riley R."/>
            <person name="LaButti K."/>
            <person name="Andreopoulos B."/>
            <person name="Lipzen A."/>
            <person name="Chen C."/>
            <person name="Yan M."/>
            <person name="Daum C."/>
            <person name="Ng V."/>
            <person name="Clum A."/>
            <person name="Steindorff A."/>
            <person name="Ohm R.A."/>
            <person name="Martin F."/>
            <person name="Silar P."/>
            <person name="Natvig D.O."/>
            <person name="Lalanne C."/>
            <person name="Gautier V."/>
            <person name="Ament-Velasquez S.L."/>
            <person name="Kruys A."/>
            <person name="Hutchinson M.I."/>
            <person name="Powell A.J."/>
            <person name="Barry K."/>
            <person name="Miller A.N."/>
            <person name="Grigoriev I.V."/>
            <person name="Debuchy R."/>
            <person name="Gladieux P."/>
            <person name="Hiltunen Thoren M."/>
            <person name="Johannesson H."/>
        </authorList>
    </citation>
    <scope>NUCLEOTIDE SEQUENCE</scope>
    <source>
        <strain evidence="3">CBS 314.62</strain>
    </source>
</reference>
<protein>
    <submittedName>
        <fullName evidence="3">Uncharacterized protein</fullName>
    </submittedName>
</protein>
<evidence type="ECO:0000313" key="4">
    <source>
        <dbReference type="Proteomes" id="UP001270362"/>
    </source>
</evidence>
<comment type="caution">
    <text evidence="3">The sequence shown here is derived from an EMBL/GenBank/DDBJ whole genome shotgun (WGS) entry which is preliminary data.</text>
</comment>
<gene>
    <name evidence="3" type="ORF">B0T22DRAFT_198164</name>
</gene>
<evidence type="ECO:0000256" key="2">
    <source>
        <dbReference type="SAM" id="Phobius"/>
    </source>
</evidence>
<evidence type="ECO:0000313" key="3">
    <source>
        <dbReference type="EMBL" id="KAK3684791.1"/>
    </source>
</evidence>
<dbReference type="EMBL" id="JAULSO010000003">
    <property type="protein sequence ID" value="KAK3684791.1"/>
    <property type="molecule type" value="Genomic_DNA"/>
</dbReference>
<feature type="transmembrane region" description="Helical" evidence="2">
    <location>
        <begin position="67"/>
        <end position="87"/>
    </location>
</feature>
<reference evidence="3" key="2">
    <citation type="submission" date="2023-06" db="EMBL/GenBank/DDBJ databases">
        <authorList>
            <consortium name="Lawrence Berkeley National Laboratory"/>
            <person name="Haridas S."/>
            <person name="Hensen N."/>
            <person name="Bonometti L."/>
            <person name="Westerberg I."/>
            <person name="Brannstrom I.O."/>
            <person name="Guillou S."/>
            <person name="Cros-Aarteil S."/>
            <person name="Calhoun S."/>
            <person name="Kuo A."/>
            <person name="Mondo S."/>
            <person name="Pangilinan J."/>
            <person name="Riley R."/>
            <person name="Labutti K."/>
            <person name="Andreopoulos B."/>
            <person name="Lipzen A."/>
            <person name="Chen C."/>
            <person name="Yanf M."/>
            <person name="Daum C."/>
            <person name="Ng V."/>
            <person name="Clum A."/>
            <person name="Steindorff A."/>
            <person name="Ohm R."/>
            <person name="Martin F."/>
            <person name="Silar P."/>
            <person name="Natvig D."/>
            <person name="Lalanne C."/>
            <person name="Gautier V."/>
            <person name="Ament-Velasquez S.L."/>
            <person name="Kruys A."/>
            <person name="Hutchinson M.I."/>
            <person name="Powell A.J."/>
            <person name="Barry K."/>
            <person name="Miller A.N."/>
            <person name="Grigoriev I.V."/>
            <person name="Debuchy R."/>
            <person name="Gladieux P."/>
            <person name="Thoren M.H."/>
            <person name="Johannesson H."/>
        </authorList>
    </citation>
    <scope>NUCLEOTIDE SEQUENCE</scope>
    <source>
        <strain evidence="3">CBS 314.62</strain>
    </source>
</reference>
<keyword evidence="4" id="KW-1185">Reference proteome</keyword>
<feature type="region of interest" description="Disordered" evidence="1">
    <location>
        <begin position="18"/>
        <end position="37"/>
    </location>
</feature>
<organism evidence="3 4">
    <name type="scientific">Podospora appendiculata</name>
    <dbReference type="NCBI Taxonomy" id="314037"/>
    <lineage>
        <taxon>Eukaryota</taxon>
        <taxon>Fungi</taxon>
        <taxon>Dikarya</taxon>
        <taxon>Ascomycota</taxon>
        <taxon>Pezizomycotina</taxon>
        <taxon>Sordariomycetes</taxon>
        <taxon>Sordariomycetidae</taxon>
        <taxon>Sordariales</taxon>
        <taxon>Podosporaceae</taxon>
        <taxon>Podospora</taxon>
    </lineage>
</organism>
<accession>A0AAE0X451</accession>
<name>A0AAE0X451_9PEZI</name>
<evidence type="ECO:0000256" key="1">
    <source>
        <dbReference type="SAM" id="MobiDB-lite"/>
    </source>
</evidence>
<keyword evidence="2" id="KW-0812">Transmembrane</keyword>
<sequence>MQRKASGLRGLGVVETGRPVCETPTSRSSVPPFSTLSQLRDPFPSLISSLNEQSSKANSTTRRPTRYPYVIIIYHPLIAWVSFSRLAQIQVKRKISPLVSRSNYSRLCWRPLCMYHQTVHPSLLLLPFPFQPSRLCYRLDQFNLCAFSGLTIGS</sequence>
<proteinExistence type="predicted"/>
<feature type="compositionally biased region" description="Polar residues" evidence="1">
    <location>
        <begin position="23"/>
        <end position="37"/>
    </location>
</feature>
<dbReference type="Proteomes" id="UP001270362">
    <property type="component" value="Unassembled WGS sequence"/>
</dbReference>
<keyword evidence="2" id="KW-1133">Transmembrane helix</keyword>
<dbReference type="AlphaFoldDB" id="A0AAE0X451"/>